<dbReference type="Proteomes" id="UP000076609">
    <property type="component" value="Unassembled WGS sequence"/>
</dbReference>
<evidence type="ECO:0000259" key="2">
    <source>
        <dbReference type="Pfam" id="PF13539"/>
    </source>
</evidence>
<comment type="caution">
    <text evidence="3">The sequence shown here is derived from an EMBL/GenBank/DDBJ whole genome shotgun (WGS) entry which is preliminary data.</text>
</comment>
<accession>A0ABR5Y8D2</accession>
<dbReference type="RefSeq" id="WP_066693883.1">
    <property type="nucleotide sequence ID" value="NZ_LQQO01000061.1"/>
</dbReference>
<dbReference type="Gene3D" id="3.30.1380.10">
    <property type="match status" value="1"/>
</dbReference>
<dbReference type="InterPro" id="IPR039561">
    <property type="entry name" value="Peptidase_M15C"/>
</dbReference>
<keyword evidence="4" id="KW-1185">Reference proteome</keyword>
<dbReference type="InterPro" id="IPR002477">
    <property type="entry name" value="Peptidoglycan-bd-like"/>
</dbReference>
<dbReference type="InterPro" id="IPR009045">
    <property type="entry name" value="Zn_M74/Hedgehog-like"/>
</dbReference>
<dbReference type="Pfam" id="PF01471">
    <property type="entry name" value="PG_binding_1"/>
    <property type="match status" value="1"/>
</dbReference>
<reference evidence="4" key="1">
    <citation type="submission" date="2016-01" db="EMBL/GenBank/DDBJ databases">
        <title>Draft genome of Chromobacterium sp. F49.</title>
        <authorList>
            <person name="Hong K.W."/>
        </authorList>
    </citation>
    <scope>NUCLEOTIDE SEQUENCE [LARGE SCALE GENOMIC DNA]</scope>
    <source>
        <strain evidence="4">CN3</strain>
    </source>
</reference>
<evidence type="ECO:0008006" key="5">
    <source>
        <dbReference type="Google" id="ProtNLM"/>
    </source>
</evidence>
<dbReference type="CDD" id="cd14845">
    <property type="entry name" value="L-Ala-D-Glu_peptidase_like"/>
    <property type="match status" value="1"/>
</dbReference>
<proteinExistence type="predicted"/>
<protein>
    <recommendedName>
        <fullName evidence="5">Peptidoglycan-binding protein</fullName>
    </recommendedName>
</protein>
<feature type="domain" description="Peptidase M15C" evidence="2">
    <location>
        <begin position="157"/>
        <end position="203"/>
    </location>
</feature>
<sequence length="219" mass="24333">MIEAAVGEGGVNRAGDVRAVQWLLLRIGIDPGGIDGIAGPRLIAAIRSAQDRFGIDADGRVDPGGATLARLRAAPARWDGDSSNWPQERKLASLHPRFRPRVVAVIARLRTERFRPVVVYGWRSVEVQQRLFRAGSSKVRFSFHNAQTPDRIPAAWAADLVDERWYWREPDAHVFFRALGKAAKAEGLVWGGDWKFRDWAHVQGRPNGDLAAVRRESGA</sequence>
<dbReference type="SUPFAM" id="SSF47090">
    <property type="entry name" value="PGBD-like"/>
    <property type="match status" value="1"/>
</dbReference>
<dbReference type="InterPro" id="IPR036366">
    <property type="entry name" value="PGBDSf"/>
</dbReference>
<evidence type="ECO:0000313" key="4">
    <source>
        <dbReference type="Proteomes" id="UP000076609"/>
    </source>
</evidence>
<dbReference type="Gene3D" id="1.10.101.10">
    <property type="entry name" value="PGBD-like superfamily/PGBD"/>
    <property type="match status" value="1"/>
</dbReference>
<feature type="domain" description="Peptidoglycan binding-like" evidence="1">
    <location>
        <begin position="15"/>
        <end position="63"/>
    </location>
</feature>
<dbReference type="EMBL" id="LQQO01000061">
    <property type="protein sequence ID" value="KZE08745.1"/>
    <property type="molecule type" value="Genomic_DNA"/>
</dbReference>
<gene>
    <name evidence="3" type="ORF">AVT10_07425</name>
</gene>
<evidence type="ECO:0000259" key="1">
    <source>
        <dbReference type="Pfam" id="PF01471"/>
    </source>
</evidence>
<dbReference type="SUPFAM" id="SSF55166">
    <property type="entry name" value="Hedgehog/DD-peptidase"/>
    <property type="match status" value="1"/>
</dbReference>
<name>A0ABR5Y8D2_9SPHN</name>
<organism evidence="3 4">
    <name type="scientific">Sphingomonas hankookensis</name>
    <dbReference type="NCBI Taxonomy" id="563996"/>
    <lineage>
        <taxon>Bacteria</taxon>
        <taxon>Pseudomonadati</taxon>
        <taxon>Pseudomonadota</taxon>
        <taxon>Alphaproteobacteria</taxon>
        <taxon>Sphingomonadales</taxon>
        <taxon>Sphingomonadaceae</taxon>
        <taxon>Sphingomonas</taxon>
    </lineage>
</organism>
<dbReference type="Pfam" id="PF13539">
    <property type="entry name" value="Peptidase_M15_4"/>
    <property type="match status" value="1"/>
</dbReference>
<evidence type="ECO:0000313" key="3">
    <source>
        <dbReference type="EMBL" id="KZE08745.1"/>
    </source>
</evidence>
<dbReference type="InterPro" id="IPR036365">
    <property type="entry name" value="PGBD-like_sf"/>
</dbReference>